<feature type="compositionally biased region" description="Polar residues" evidence="1">
    <location>
        <begin position="72"/>
        <end position="97"/>
    </location>
</feature>
<dbReference type="EMBL" id="AVOT02028374">
    <property type="protein sequence ID" value="MBW0520847.1"/>
    <property type="molecule type" value="Genomic_DNA"/>
</dbReference>
<sequence length="349" mass="39961">MITSDYSLNHSTSRRQGRKPTAQLEAWKKDHSQYESCSYDSLFLRPTANRHSRSPRKTKEINFKSFRHKSSQDNITTNTVFDNKSGNTPFKNSSNTAYQIPFNPLLHTYDNNKQSHSLYNAGPPQATSVLKSIGNFIQTKKIISKEEYSSNDEIDEDPNSKSTTDSSESKRIGSSRISNCFDKDIDAKSNENTINSKNSSSTICDLNTGHNSSSLPAKIEDKQENNIADASKIQNEIQRFIPMRTIGKSTPLKETISKPLKTITTNIDSAINIDKLFFPNEDYNKLNTSFEEIKKCEESFYFEFPNEPEIQICNNFYDSDYTTRKQLYFNNSKTQNIIIKIGNKYSCYY</sequence>
<feature type="region of interest" description="Disordered" evidence="1">
    <location>
        <begin position="67"/>
        <end position="97"/>
    </location>
</feature>
<keyword evidence="3" id="KW-1185">Reference proteome</keyword>
<accession>A0A9Q3ENT3</accession>
<feature type="region of interest" description="Disordered" evidence="1">
    <location>
        <begin position="147"/>
        <end position="173"/>
    </location>
</feature>
<organism evidence="2 3">
    <name type="scientific">Austropuccinia psidii MF-1</name>
    <dbReference type="NCBI Taxonomy" id="1389203"/>
    <lineage>
        <taxon>Eukaryota</taxon>
        <taxon>Fungi</taxon>
        <taxon>Dikarya</taxon>
        <taxon>Basidiomycota</taxon>
        <taxon>Pucciniomycotina</taxon>
        <taxon>Pucciniomycetes</taxon>
        <taxon>Pucciniales</taxon>
        <taxon>Sphaerophragmiaceae</taxon>
        <taxon>Austropuccinia</taxon>
    </lineage>
</organism>
<protein>
    <submittedName>
        <fullName evidence="2">Uncharacterized protein</fullName>
    </submittedName>
</protein>
<name>A0A9Q3ENT3_9BASI</name>
<dbReference type="AlphaFoldDB" id="A0A9Q3ENT3"/>
<gene>
    <name evidence="2" type="ORF">O181_060562</name>
</gene>
<evidence type="ECO:0000313" key="2">
    <source>
        <dbReference type="EMBL" id="MBW0520847.1"/>
    </source>
</evidence>
<comment type="caution">
    <text evidence="2">The sequence shown here is derived from an EMBL/GenBank/DDBJ whole genome shotgun (WGS) entry which is preliminary data.</text>
</comment>
<dbReference type="Proteomes" id="UP000765509">
    <property type="component" value="Unassembled WGS sequence"/>
</dbReference>
<proteinExistence type="predicted"/>
<evidence type="ECO:0000313" key="3">
    <source>
        <dbReference type="Proteomes" id="UP000765509"/>
    </source>
</evidence>
<evidence type="ECO:0000256" key="1">
    <source>
        <dbReference type="SAM" id="MobiDB-lite"/>
    </source>
</evidence>
<feature type="region of interest" description="Disordered" evidence="1">
    <location>
        <begin position="1"/>
        <end position="23"/>
    </location>
</feature>
<feature type="compositionally biased region" description="Polar residues" evidence="1">
    <location>
        <begin position="1"/>
        <end position="11"/>
    </location>
</feature>
<reference evidence="2" key="1">
    <citation type="submission" date="2021-03" db="EMBL/GenBank/DDBJ databases">
        <title>Draft genome sequence of rust myrtle Austropuccinia psidii MF-1, a brazilian biotype.</title>
        <authorList>
            <person name="Quecine M.C."/>
            <person name="Pachon D.M.R."/>
            <person name="Bonatelli M.L."/>
            <person name="Correr F.H."/>
            <person name="Franceschini L.M."/>
            <person name="Leite T.F."/>
            <person name="Margarido G.R.A."/>
            <person name="Almeida C.A."/>
            <person name="Ferrarezi J.A."/>
            <person name="Labate C.A."/>
        </authorList>
    </citation>
    <scope>NUCLEOTIDE SEQUENCE</scope>
    <source>
        <strain evidence="2">MF-1</strain>
    </source>
</reference>